<dbReference type="EMBL" id="JARJBC010000001">
    <property type="protein sequence ID" value="MDF3288193.1"/>
    <property type="molecule type" value="Genomic_DNA"/>
</dbReference>
<evidence type="ECO:0000313" key="3">
    <source>
        <dbReference type="Proteomes" id="UP001216579"/>
    </source>
</evidence>
<dbReference type="RefSeq" id="WP_276092024.1">
    <property type="nucleotide sequence ID" value="NZ_JARJBC010000001.1"/>
</dbReference>
<feature type="domain" description="4Fe-4S ferredoxin-type" evidence="1">
    <location>
        <begin position="1"/>
        <end position="29"/>
    </location>
</feature>
<dbReference type="PROSITE" id="PS51379">
    <property type="entry name" value="4FE4S_FER_2"/>
    <property type="match status" value="1"/>
</dbReference>
<keyword evidence="3" id="KW-1185">Reference proteome</keyword>
<gene>
    <name evidence="2" type="ORF">P3G67_02895</name>
</gene>
<sequence>MELSIDRERCVGAGMCALTAPDVFDQDPEDGRVPVSAEVSLAAFPAPAAGGAQLPADGSGIGCWVLCQVPRR</sequence>
<dbReference type="SUPFAM" id="SSF54862">
    <property type="entry name" value="4Fe-4S ferredoxins"/>
    <property type="match status" value="1"/>
</dbReference>
<evidence type="ECO:0000259" key="1">
    <source>
        <dbReference type="PROSITE" id="PS51379"/>
    </source>
</evidence>
<evidence type="ECO:0000313" key="2">
    <source>
        <dbReference type="EMBL" id="MDF3288193.1"/>
    </source>
</evidence>
<proteinExistence type="predicted"/>
<dbReference type="Proteomes" id="UP001216579">
    <property type="component" value="Unassembled WGS sequence"/>
</dbReference>
<dbReference type="InterPro" id="IPR017896">
    <property type="entry name" value="4Fe4S_Fe-S-bd"/>
</dbReference>
<dbReference type="Pfam" id="PF13370">
    <property type="entry name" value="Fer4_13"/>
    <property type="match status" value="1"/>
</dbReference>
<accession>A0ABT5ZED6</accession>
<name>A0ABT5ZED6_9ACTN</name>
<reference evidence="2 3" key="1">
    <citation type="submission" date="2023-03" db="EMBL/GenBank/DDBJ databases">
        <title>Draft genome sequence of Streptomyces sp. RB6PN23 isolated from peat swamp forest in Thailand.</title>
        <authorList>
            <person name="Klaysubun C."/>
            <person name="Duangmal K."/>
        </authorList>
    </citation>
    <scope>NUCLEOTIDE SEQUENCE [LARGE SCALE GENOMIC DNA]</scope>
    <source>
        <strain evidence="2 3">RB6PN23</strain>
    </source>
</reference>
<comment type="caution">
    <text evidence="2">The sequence shown here is derived from an EMBL/GenBank/DDBJ whole genome shotgun (WGS) entry which is preliminary data.</text>
</comment>
<organism evidence="2 3">
    <name type="scientific">Streptomyces silvisoli</name>
    <dbReference type="NCBI Taxonomy" id="3034235"/>
    <lineage>
        <taxon>Bacteria</taxon>
        <taxon>Bacillati</taxon>
        <taxon>Actinomycetota</taxon>
        <taxon>Actinomycetes</taxon>
        <taxon>Kitasatosporales</taxon>
        <taxon>Streptomycetaceae</taxon>
        <taxon>Streptomyces</taxon>
    </lineage>
</organism>
<protein>
    <submittedName>
        <fullName evidence="2">Ferredoxin</fullName>
    </submittedName>
</protein>
<dbReference type="Gene3D" id="3.30.70.20">
    <property type="match status" value="1"/>
</dbReference>